<dbReference type="InterPro" id="IPR022301">
    <property type="entry name" value="Integral_membrane_YjbE"/>
</dbReference>
<feature type="transmembrane region" description="Helical" evidence="7">
    <location>
        <begin position="73"/>
        <end position="91"/>
    </location>
</feature>
<organism evidence="8 9">
    <name type="scientific">Aquitalea magnusonii</name>
    <dbReference type="NCBI Taxonomy" id="332411"/>
    <lineage>
        <taxon>Bacteria</taxon>
        <taxon>Pseudomonadati</taxon>
        <taxon>Pseudomonadota</taxon>
        <taxon>Betaproteobacteria</taxon>
        <taxon>Neisseriales</taxon>
        <taxon>Chromobacteriaceae</taxon>
        <taxon>Aquitalea</taxon>
    </lineage>
</organism>
<dbReference type="NCBIfam" id="TIGR03717">
    <property type="entry name" value="R_switched_YjbE"/>
    <property type="match status" value="1"/>
</dbReference>
<keyword evidence="9" id="KW-1185">Reference proteome</keyword>
<keyword evidence="3 7" id="KW-0812">Transmembrane</keyword>
<dbReference type="RefSeq" id="WP_110313349.1">
    <property type="nucleotide sequence ID" value="NZ_QJKC01000008.1"/>
</dbReference>
<evidence type="ECO:0000256" key="7">
    <source>
        <dbReference type="SAM" id="Phobius"/>
    </source>
</evidence>
<feature type="transmembrane region" description="Helical" evidence="7">
    <location>
        <begin position="46"/>
        <end position="67"/>
    </location>
</feature>
<comment type="subcellular location">
    <subcellularLocation>
        <location evidence="1">Membrane</location>
        <topology evidence="1">Multi-pass membrane protein</topology>
    </subcellularLocation>
</comment>
<feature type="transmembrane region" description="Helical" evidence="7">
    <location>
        <begin position="354"/>
        <end position="376"/>
    </location>
</feature>
<evidence type="ECO:0000256" key="2">
    <source>
        <dbReference type="ARBA" id="ARBA00007511"/>
    </source>
</evidence>
<feature type="transmembrane region" description="Helical" evidence="7">
    <location>
        <begin position="199"/>
        <end position="217"/>
    </location>
</feature>
<evidence type="ECO:0000313" key="9">
    <source>
        <dbReference type="Proteomes" id="UP000248395"/>
    </source>
</evidence>
<keyword evidence="4 7" id="KW-1133">Transmembrane helix</keyword>
<gene>
    <name evidence="8" type="ORF">DFR38_10857</name>
</gene>
<evidence type="ECO:0000256" key="1">
    <source>
        <dbReference type="ARBA" id="ARBA00004141"/>
    </source>
</evidence>
<dbReference type="EMBL" id="QJKC01000008">
    <property type="protein sequence ID" value="PXX47971.1"/>
    <property type="molecule type" value="Genomic_DNA"/>
</dbReference>
<name>A0A318K3N2_9NEIS</name>
<evidence type="ECO:0000256" key="5">
    <source>
        <dbReference type="ARBA" id="ARBA00023136"/>
    </source>
</evidence>
<comment type="similarity">
    <text evidence="2">Belongs to the TerC family.</text>
</comment>
<dbReference type="Proteomes" id="UP000248395">
    <property type="component" value="Unassembled WGS sequence"/>
</dbReference>
<reference evidence="8 9" key="1">
    <citation type="submission" date="2018-05" db="EMBL/GenBank/DDBJ databases">
        <title>Genomic Encyclopedia of Type Strains, Phase IV (KMG-IV): sequencing the most valuable type-strain genomes for metagenomic binning, comparative biology and taxonomic classification.</title>
        <authorList>
            <person name="Goeker M."/>
        </authorList>
    </citation>
    <scope>NUCLEOTIDE SEQUENCE [LARGE SCALE GENOMIC DNA]</scope>
    <source>
        <strain evidence="8 9">DSM 25134</strain>
    </source>
</reference>
<dbReference type="InterPro" id="IPR005496">
    <property type="entry name" value="Integral_membrane_TerC"/>
</dbReference>
<protein>
    <submittedName>
        <fullName evidence="8">YjbE family integral membrane protein</fullName>
    </submittedName>
</protein>
<feature type="transmembrane region" description="Helical" evidence="7">
    <location>
        <begin position="139"/>
        <end position="161"/>
    </location>
</feature>
<feature type="compositionally biased region" description="Low complexity" evidence="6">
    <location>
        <begin position="320"/>
        <end position="337"/>
    </location>
</feature>
<dbReference type="AlphaFoldDB" id="A0A318K3N2"/>
<dbReference type="OrthoDB" id="5295733at2"/>
<dbReference type="PANTHER" id="PTHR30238">
    <property type="entry name" value="MEMBRANE BOUND PREDICTED REDOX MODULATOR"/>
    <property type="match status" value="1"/>
</dbReference>
<feature type="compositionally biased region" description="Low complexity" evidence="6">
    <location>
        <begin position="289"/>
        <end position="313"/>
    </location>
</feature>
<evidence type="ECO:0000256" key="3">
    <source>
        <dbReference type="ARBA" id="ARBA00022692"/>
    </source>
</evidence>
<evidence type="ECO:0000256" key="4">
    <source>
        <dbReference type="ARBA" id="ARBA00022989"/>
    </source>
</evidence>
<feature type="transmembrane region" description="Helical" evidence="7">
    <location>
        <begin position="168"/>
        <end position="187"/>
    </location>
</feature>
<evidence type="ECO:0000256" key="6">
    <source>
        <dbReference type="SAM" id="MobiDB-lite"/>
    </source>
</evidence>
<dbReference type="Pfam" id="PF03741">
    <property type="entry name" value="TerC"/>
    <property type="match status" value="1"/>
</dbReference>
<comment type="caution">
    <text evidence="8">The sequence shown here is derived from an EMBL/GenBank/DDBJ whole genome shotgun (WGS) entry which is preliminary data.</text>
</comment>
<accession>A0A318K3N2</accession>
<feature type="region of interest" description="Disordered" evidence="6">
    <location>
        <begin position="289"/>
        <end position="337"/>
    </location>
</feature>
<feature type="transmembrane region" description="Helical" evidence="7">
    <location>
        <begin position="112"/>
        <end position="133"/>
    </location>
</feature>
<proteinExistence type="inferred from homology"/>
<dbReference type="GO" id="GO:0016020">
    <property type="term" value="C:membrane"/>
    <property type="evidence" value="ECO:0007669"/>
    <property type="project" value="UniProtKB-SubCell"/>
</dbReference>
<evidence type="ECO:0000313" key="8">
    <source>
        <dbReference type="EMBL" id="PXX47971.1"/>
    </source>
</evidence>
<dbReference type="PANTHER" id="PTHR30238:SF4">
    <property type="entry name" value="SLL1022 PROTEIN"/>
    <property type="match status" value="1"/>
</dbReference>
<feature type="transmembrane region" description="Helical" evidence="7">
    <location>
        <begin position="12"/>
        <end position="34"/>
    </location>
</feature>
<keyword evidence="5 7" id="KW-0472">Membrane</keyword>
<sequence length="395" mass="40574">MELDGLMHALGMTLQVFFLDLILSGDNALVIAVACRSLPPHLMRKAVLLGTGFAILLRVLLTTVVGFLLQVPLLKLLGAALLISIAIKLLLGDDDGESLPGSAADSRQLWSAVSVVVMADLVLSLDNVVALAAAAQGSVLYLILGLLFSVPLLMYGSLFIARLLNDMPLLIPLGGALLGWVAGQIAVSDPLLADWVNTQAPALQVVVPLLCVVFVLVESRIIRERAARLTPPPPLGWLDGLMGRLARIGEAGASPQVVLASPAAVAPPPDVEQAGRLAEATEAAGSAGAAMVDGQPAAAPPATVTPAAAGAAPQQRAERSPAAAGPASIPPAAAVPRARAPRQDGLLSSPRMALLVKLLLGLAALVSICALGWLLFHLLSQGFLPTPAPSAKLKH</sequence>